<proteinExistence type="predicted"/>
<dbReference type="PANTHER" id="PTHR45663:SF11">
    <property type="entry name" value="GEO12009P1"/>
    <property type="match status" value="1"/>
</dbReference>
<dbReference type="InterPro" id="IPR013766">
    <property type="entry name" value="Thioredoxin_domain"/>
</dbReference>
<sequence length="110" mass="11965">MAGAGVLEVSDAMFEQEVLQSEQPVLVDFWAVWCGPCKMIGPIVDELAESYAGRLKVAKVNVDQNGATPSRYGIRGIPALLFFKGGKVADQIVGYVPREVIEEKINRVLA</sequence>
<keyword evidence="3" id="KW-1015">Disulfide bond</keyword>
<dbReference type="CDD" id="cd02947">
    <property type="entry name" value="TRX_family"/>
    <property type="match status" value="1"/>
</dbReference>
<dbReference type="EMBL" id="CABQ01000212">
    <property type="protein sequence ID" value="CBI08386.1"/>
    <property type="molecule type" value="Genomic_DNA"/>
</dbReference>
<accession>E6QMB5</accession>
<dbReference type="GO" id="GO:0045454">
    <property type="term" value="P:cell redox homeostasis"/>
    <property type="evidence" value="ECO:0007669"/>
    <property type="project" value="TreeGrafter"/>
</dbReference>
<dbReference type="GO" id="GO:0015035">
    <property type="term" value="F:protein-disulfide reductase activity"/>
    <property type="evidence" value="ECO:0007669"/>
    <property type="project" value="InterPro"/>
</dbReference>
<name>E6QMB5_9ZZZZ</name>
<dbReference type="PIRSF" id="PIRSF000077">
    <property type="entry name" value="Thioredoxin"/>
    <property type="match status" value="1"/>
</dbReference>
<protein>
    <submittedName>
        <fullName evidence="6">Thioredoxin 1</fullName>
    </submittedName>
</protein>
<evidence type="ECO:0000259" key="5">
    <source>
        <dbReference type="PROSITE" id="PS51352"/>
    </source>
</evidence>
<comment type="caution">
    <text evidence="6">The sequence shown here is derived from an EMBL/GenBank/DDBJ whole genome shotgun (WGS) entry which is preliminary data.</text>
</comment>
<keyword evidence="4" id="KW-0676">Redox-active center</keyword>
<dbReference type="FunFam" id="3.40.30.10:FF:000001">
    <property type="entry name" value="Thioredoxin"/>
    <property type="match status" value="1"/>
</dbReference>
<keyword evidence="1" id="KW-0813">Transport</keyword>
<reference evidence="6" key="1">
    <citation type="submission" date="2009-10" db="EMBL/GenBank/DDBJ databases">
        <title>Diversity of trophic interactions inside an arsenic-rich microbial ecosystem.</title>
        <authorList>
            <person name="Bertin P.N."/>
            <person name="Heinrich-Salmeron A."/>
            <person name="Pelletier E."/>
            <person name="Goulhen-Chollet F."/>
            <person name="Arsene-Ploetze F."/>
            <person name="Gallien S."/>
            <person name="Calteau A."/>
            <person name="Vallenet D."/>
            <person name="Casiot C."/>
            <person name="Chane-Woon-Ming B."/>
            <person name="Giloteaux L."/>
            <person name="Barakat M."/>
            <person name="Bonnefoy V."/>
            <person name="Bruneel O."/>
            <person name="Chandler M."/>
            <person name="Cleiss J."/>
            <person name="Duran R."/>
            <person name="Elbaz-Poulichet F."/>
            <person name="Fonknechten N."/>
            <person name="Lauga B."/>
            <person name="Mornico D."/>
            <person name="Ortet P."/>
            <person name="Schaeffer C."/>
            <person name="Siguier P."/>
            <person name="Alexander Thil Smith A."/>
            <person name="Van Dorsselaer A."/>
            <person name="Weissenbach J."/>
            <person name="Medigue C."/>
            <person name="Le Paslier D."/>
        </authorList>
    </citation>
    <scope>NUCLEOTIDE SEQUENCE</scope>
</reference>
<dbReference type="AlphaFoldDB" id="E6QMB5"/>
<organism evidence="6">
    <name type="scientific">mine drainage metagenome</name>
    <dbReference type="NCBI Taxonomy" id="410659"/>
    <lineage>
        <taxon>unclassified sequences</taxon>
        <taxon>metagenomes</taxon>
        <taxon>ecological metagenomes</taxon>
    </lineage>
</organism>
<evidence type="ECO:0000256" key="2">
    <source>
        <dbReference type="ARBA" id="ARBA00022982"/>
    </source>
</evidence>
<dbReference type="Pfam" id="PF00085">
    <property type="entry name" value="Thioredoxin"/>
    <property type="match status" value="1"/>
</dbReference>
<dbReference type="Gene3D" id="3.40.30.10">
    <property type="entry name" value="Glutaredoxin"/>
    <property type="match status" value="1"/>
</dbReference>
<dbReference type="PANTHER" id="PTHR45663">
    <property type="entry name" value="GEO12009P1"/>
    <property type="match status" value="1"/>
</dbReference>
<evidence type="ECO:0000256" key="4">
    <source>
        <dbReference type="ARBA" id="ARBA00023284"/>
    </source>
</evidence>
<dbReference type="PROSITE" id="PS51352">
    <property type="entry name" value="THIOREDOXIN_2"/>
    <property type="match status" value="1"/>
</dbReference>
<dbReference type="NCBIfam" id="TIGR01068">
    <property type="entry name" value="thioredoxin"/>
    <property type="match status" value="1"/>
</dbReference>
<evidence type="ECO:0000313" key="6">
    <source>
        <dbReference type="EMBL" id="CBI08386.1"/>
    </source>
</evidence>
<keyword evidence="2" id="KW-0249">Electron transport</keyword>
<evidence type="ECO:0000256" key="1">
    <source>
        <dbReference type="ARBA" id="ARBA00022448"/>
    </source>
</evidence>
<gene>
    <name evidence="6" type="primary">trxA</name>
    <name evidence="6" type="ORF">CARN6_1846</name>
</gene>
<dbReference type="GO" id="GO:0005829">
    <property type="term" value="C:cytosol"/>
    <property type="evidence" value="ECO:0007669"/>
    <property type="project" value="TreeGrafter"/>
</dbReference>
<dbReference type="PRINTS" id="PR00421">
    <property type="entry name" value="THIOREDOXIN"/>
</dbReference>
<dbReference type="PROSITE" id="PS00194">
    <property type="entry name" value="THIOREDOXIN_1"/>
    <property type="match status" value="1"/>
</dbReference>
<dbReference type="InterPro" id="IPR005746">
    <property type="entry name" value="Thioredoxin"/>
</dbReference>
<evidence type="ECO:0000256" key="3">
    <source>
        <dbReference type="ARBA" id="ARBA00023157"/>
    </source>
</evidence>
<feature type="domain" description="Thioredoxin" evidence="5">
    <location>
        <begin position="1"/>
        <end position="110"/>
    </location>
</feature>
<dbReference type="InterPro" id="IPR036249">
    <property type="entry name" value="Thioredoxin-like_sf"/>
</dbReference>
<dbReference type="SUPFAM" id="SSF52833">
    <property type="entry name" value="Thioredoxin-like"/>
    <property type="match status" value="1"/>
</dbReference>
<dbReference type="InterPro" id="IPR017937">
    <property type="entry name" value="Thioredoxin_CS"/>
</dbReference>